<dbReference type="GO" id="GO:0003779">
    <property type="term" value="F:actin binding"/>
    <property type="evidence" value="ECO:0007669"/>
    <property type="project" value="UniProtKB-KW"/>
</dbReference>
<dbReference type="InterPro" id="IPR017904">
    <property type="entry name" value="ADF/Cofilin"/>
</dbReference>
<organism evidence="4 5">
    <name type="scientific">Planoprotostelium fungivorum</name>
    <dbReference type="NCBI Taxonomy" id="1890364"/>
    <lineage>
        <taxon>Eukaryota</taxon>
        <taxon>Amoebozoa</taxon>
        <taxon>Evosea</taxon>
        <taxon>Variosea</taxon>
        <taxon>Cavosteliida</taxon>
        <taxon>Cavosteliaceae</taxon>
        <taxon>Planoprotostelium</taxon>
    </lineage>
</organism>
<dbReference type="Proteomes" id="UP000241769">
    <property type="component" value="Unassembled WGS sequence"/>
</dbReference>
<protein>
    <recommendedName>
        <fullName evidence="3">ADF-H domain-containing protein</fullName>
    </recommendedName>
</protein>
<keyword evidence="5" id="KW-1185">Reference proteome</keyword>
<sequence length="230" mass="25627">MHRERYKEEQMLLFQRKDISPFGQKTARENLQGWEALTRCLSLKILSTEGRRPNRSVDIVYGSTESGTAFRGQAESTQQLSVLSVNSLEVMASGVGVSDEVVTKFQDLKLGKSLRYIIYKLNETSTEVVVEKTAPASATYAEFQSSLPPNDCRYAVFDFEFSTPDGGSRNKIVFILWAPDGSKIKPKMLYTSSKADLRKKLVGIATEVQATDASEIDHASVLEKVSKDAR</sequence>
<gene>
    <name evidence="4" type="ORF">PROFUN_06210</name>
</gene>
<dbReference type="CDD" id="cd11286">
    <property type="entry name" value="ADF_cofilin_like"/>
    <property type="match status" value="1"/>
</dbReference>
<dbReference type="PROSITE" id="PS51263">
    <property type="entry name" value="ADF_H"/>
    <property type="match status" value="1"/>
</dbReference>
<proteinExistence type="inferred from homology"/>
<dbReference type="GO" id="GO:0015629">
    <property type="term" value="C:actin cytoskeleton"/>
    <property type="evidence" value="ECO:0007669"/>
    <property type="project" value="InterPro"/>
</dbReference>
<comment type="similarity">
    <text evidence="1">Belongs to the actin-binding proteins ADF family.</text>
</comment>
<dbReference type="Pfam" id="PF00241">
    <property type="entry name" value="Cofilin_ADF"/>
    <property type="match status" value="1"/>
</dbReference>
<evidence type="ECO:0000313" key="4">
    <source>
        <dbReference type="EMBL" id="PRP76932.1"/>
    </source>
</evidence>
<dbReference type="InParanoid" id="A0A2P6MYZ7"/>
<evidence type="ECO:0000256" key="1">
    <source>
        <dbReference type="ARBA" id="ARBA00006844"/>
    </source>
</evidence>
<evidence type="ECO:0000313" key="5">
    <source>
        <dbReference type="Proteomes" id="UP000241769"/>
    </source>
</evidence>
<dbReference type="InterPro" id="IPR002108">
    <property type="entry name" value="ADF-H"/>
</dbReference>
<name>A0A2P6MYZ7_9EUKA</name>
<dbReference type="SMART" id="SM00102">
    <property type="entry name" value="ADF"/>
    <property type="match status" value="1"/>
</dbReference>
<evidence type="ECO:0000259" key="3">
    <source>
        <dbReference type="PROSITE" id="PS51263"/>
    </source>
</evidence>
<accession>A0A2P6MYZ7</accession>
<dbReference type="GO" id="GO:0030042">
    <property type="term" value="P:actin filament depolymerization"/>
    <property type="evidence" value="ECO:0007669"/>
    <property type="project" value="InterPro"/>
</dbReference>
<dbReference type="STRING" id="1890364.A0A2P6MYZ7"/>
<dbReference type="AlphaFoldDB" id="A0A2P6MYZ7"/>
<dbReference type="Gene3D" id="3.40.20.10">
    <property type="entry name" value="Severin"/>
    <property type="match status" value="1"/>
</dbReference>
<dbReference type="SUPFAM" id="SSF55753">
    <property type="entry name" value="Actin depolymerizing proteins"/>
    <property type="match status" value="1"/>
</dbReference>
<dbReference type="FunCoup" id="A0A2P6MYZ7">
    <property type="interactions" value="477"/>
</dbReference>
<dbReference type="EMBL" id="MDYQ01000292">
    <property type="protein sequence ID" value="PRP76932.1"/>
    <property type="molecule type" value="Genomic_DNA"/>
</dbReference>
<feature type="domain" description="ADF-H" evidence="3">
    <location>
        <begin position="94"/>
        <end position="226"/>
    </location>
</feature>
<dbReference type="OrthoDB" id="25672at2759"/>
<dbReference type="InterPro" id="IPR029006">
    <property type="entry name" value="ADF-H/Gelsolin-like_dom_sf"/>
</dbReference>
<keyword evidence="2" id="KW-0009">Actin-binding</keyword>
<reference evidence="4 5" key="1">
    <citation type="journal article" date="2018" name="Genome Biol. Evol.">
        <title>Multiple Roots of Fruiting Body Formation in Amoebozoa.</title>
        <authorList>
            <person name="Hillmann F."/>
            <person name="Forbes G."/>
            <person name="Novohradska S."/>
            <person name="Ferling I."/>
            <person name="Riege K."/>
            <person name="Groth M."/>
            <person name="Westermann M."/>
            <person name="Marz M."/>
            <person name="Spaller T."/>
            <person name="Winckler T."/>
            <person name="Schaap P."/>
            <person name="Glockner G."/>
        </authorList>
    </citation>
    <scope>NUCLEOTIDE SEQUENCE [LARGE SCALE GENOMIC DNA]</scope>
    <source>
        <strain evidence="4 5">Jena</strain>
    </source>
</reference>
<dbReference type="PANTHER" id="PTHR11913">
    <property type="entry name" value="COFILIN-RELATED"/>
    <property type="match status" value="1"/>
</dbReference>
<comment type="caution">
    <text evidence="4">The sequence shown here is derived from an EMBL/GenBank/DDBJ whole genome shotgun (WGS) entry which is preliminary data.</text>
</comment>
<evidence type="ECO:0000256" key="2">
    <source>
        <dbReference type="ARBA" id="ARBA00023203"/>
    </source>
</evidence>